<evidence type="ECO:0000313" key="14">
    <source>
        <dbReference type="WBParaSite" id="SMUV_0000037201-mRNA-1"/>
    </source>
</evidence>
<dbReference type="PROSITE" id="PS50082">
    <property type="entry name" value="WD_REPEATS_2"/>
    <property type="match status" value="2"/>
</dbReference>
<feature type="transmembrane region" description="Helical" evidence="12">
    <location>
        <begin position="440"/>
        <end position="457"/>
    </location>
</feature>
<keyword evidence="3 11" id="KW-0853">WD repeat</keyword>
<keyword evidence="5" id="KW-0677">Repeat</keyword>
<evidence type="ECO:0000256" key="10">
    <source>
        <dbReference type="ARBA" id="ARBA00023136"/>
    </source>
</evidence>
<feature type="repeat" description="WD" evidence="11">
    <location>
        <begin position="203"/>
        <end position="245"/>
    </location>
</feature>
<keyword evidence="7" id="KW-0931">ER-Golgi transport</keyword>
<protein>
    <submittedName>
        <fullName evidence="14">WD_REPEATS_REGION domain-containing protein</fullName>
    </submittedName>
</protein>
<evidence type="ECO:0000256" key="11">
    <source>
        <dbReference type="PROSITE-ProRule" id="PRU00221"/>
    </source>
</evidence>
<keyword evidence="6" id="KW-0256">Endoplasmic reticulum</keyword>
<evidence type="ECO:0000256" key="7">
    <source>
        <dbReference type="ARBA" id="ARBA00022892"/>
    </source>
</evidence>
<evidence type="ECO:0000256" key="9">
    <source>
        <dbReference type="ARBA" id="ARBA00022989"/>
    </source>
</evidence>
<dbReference type="InterPro" id="IPR001680">
    <property type="entry name" value="WD40_rpt"/>
</dbReference>
<evidence type="ECO:0000256" key="3">
    <source>
        <dbReference type="ARBA" id="ARBA00022574"/>
    </source>
</evidence>
<evidence type="ECO:0000256" key="5">
    <source>
        <dbReference type="ARBA" id="ARBA00022737"/>
    </source>
</evidence>
<keyword evidence="2" id="KW-0813">Transport</keyword>
<dbReference type="GO" id="GO:0005085">
    <property type="term" value="F:guanyl-nucleotide exchange factor activity"/>
    <property type="evidence" value="ECO:0007669"/>
    <property type="project" value="InterPro"/>
</dbReference>
<sequence length="466" mass="51009">MGVGSSRNHPTVITKCTSPPYCIKLVGSRHVLIGGGGGASKTGVSNEIQTVLLTYGQIDRWNDALNKSSLSLRGVVTSVLETGPYATMNMDVVCIGNPESGRYLIAAGHDQYCYFYLSNGFSIAEVDGENNVPTLNFEEVCKIVSDKKPTNSYQKTVKFDKTIPGQPHFLVTAGAEGVLRIWDVSTQNLVKGGQPIKLRLELPAIHEGSIDEVDISPDGCTLLSLGASDGNVCFWDVLSGKKLTILPSVPGFSNDHRVRSAQFTNLNSANIVFVVAYNQKKRTSKSKSYLSLWAFNREKLACKLILLRMACSELISTMTISDCGNFTAIGTLSGSVGVYDTHEMRAIYFAQETHSIFVTGTILVFPAMNNDNSYGTVQFLPKVANDVAGSDINGQPNQNYETRKRPTIPGIASHLSVAVTSVSADQTVQLHSVPRRLQPSFMLFILFIILYFLWYLAREWTNKSFS</sequence>
<keyword evidence="4 12" id="KW-0812">Transmembrane</keyword>
<dbReference type="GO" id="GO:0015031">
    <property type="term" value="P:protein transport"/>
    <property type="evidence" value="ECO:0007669"/>
    <property type="project" value="UniProtKB-KW"/>
</dbReference>
<proteinExistence type="predicted"/>
<dbReference type="PANTHER" id="PTHR23284:SF0">
    <property type="entry name" value="PROLACTIN REGULATORY ELEMENT-BINDING PROTEIN"/>
    <property type="match status" value="1"/>
</dbReference>
<dbReference type="InterPro" id="IPR015943">
    <property type="entry name" value="WD40/YVTN_repeat-like_dom_sf"/>
</dbReference>
<dbReference type="InterPro" id="IPR036322">
    <property type="entry name" value="WD40_repeat_dom_sf"/>
</dbReference>
<dbReference type="GO" id="GO:0006888">
    <property type="term" value="P:endoplasmic reticulum to Golgi vesicle-mediated transport"/>
    <property type="evidence" value="ECO:0007669"/>
    <property type="project" value="TreeGrafter"/>
</dbReference>
<reference evidence="14" key="1">
    <citation type="submission" date="2017-02" db="UniProtKB">
        <authorList>
            <consortium name="WormBaseParasite"/>
        </authorList>
    </citation>
    <scope>IDENTIFICATION</scope>
</reference>
<organism evidence="13 14">
    <name type="scientific">Syphacia muris</name>
    <dbReference type="NCBI Taxonomy" id="451379"/>
    <lineage>
        <taxon>Eukaryota</taxon>
        <taxon>Metazoa</taxon>
        <taxon>Ecdysozoa</taxon>
        <taxon>Nematoda</taxon>
        <taxon>Chromadorea</taxon>
        <taxon>Rhabditida</taxon>
        <taxon>Spirurina</taxon>
        <taxon>Oxyuridomorpha</taxon>
        <taxon>Oxyuroidea</taxon>
        <taxon>Oxyuridae</taxon>
        <taxon>Syphacia</taxon>
    </lineage>
</organism>
<dbReference type="Proteomes" id="UP000046393">
    <property type="component" value="Unplaced"/>
</dbReference>
<keyword evidence="10 12" id="KW-0472">Membrane</keyword>
<evidence type="ECO:0000256" key="2">
    <source>
        <dbReference type="ARBA" id="ARBA00022448"/>
    </source>
</evidence>
<dbReference type="PANTHER" id="PTHR23284">
    <property type="entry name" value="PROLACTIN REGULATORY ELEMENT BINDING PROTEIN"/>
    <property type="match status" value="1"/>
</dbReference>
<dbReference type="Gene3D" id="2.130.10.10">
    <property type="entry name" value="YVTN repeat-like/Quinoprotein amine dehydrogenase"/>
    <property type="match status" value="1"/>
</dbReference>
<keyword evidence="13" id="KW-1185">Reference proteome</keyword>
<evidence type="ECO:0000256" key="4">
    <source>
        <dbReference type="ARBA" id="ARBA00022692"/>
    </source>
</evidence>
<dbReference type="STRING" id="451379.A0A0N5A8H2"/>
<dbReference type="Pfam" id="PF00400">
    <property type="entry name" value="WD40"/>
    <property type="match status" value="1"/>
</dbReference>
<evidence type="ECO:0000256" key="6">
    <source>
        <dbReference type="ARBA" id="ARBA00022824"/>
    </source>
</evidence>
<dbReference type="GO" id="GO:0003400">
    <property type="term" value="P:regulation of COPII vesicle coating"/>
    <property type="evidence" value="ECO:0007669"/>
    <property type="project" value="TreeGrafter"/>
</dbReference>
<keyword evidence="9 12" id="KW-1133">Transmembrane helix</keyword>
<keyword evidence="8" id="KW-0653">Protein transport</keyword>
<comment type="subcellular location">
    <subcellularLocation>
        <location evidence="1">Endoplasmic reticulum membrane</location>
        <topology evidence="1">Single-pass membrane protein</topology>
    </subcellularLocation>
</comment>
<evidence type="ECO:0000256" key="8">
    <source>
        <dbReference type="ARBA" id="ARBA00022927"/>
    </source>
</evidence>
<evidence type="ECO:0000256" key="12">
    <source>
        <dbReference type="SAM" id="Phobius"/>
    </source>
</evidence>
<dbReference type="AlphaFoldDB" id="A0A0N5A8H2"/>
<accession>A0A0N5A8H2</accession>
<evidence type="ECO:0000256" key="1">
    <source>
        <dbReference type="ARBA" id="ARBA00004389"/>
    </source>
</evidence>
<name>A0A0N5A8H2_9BILA</name>
<evidence type="ECO:0000313" key="13">
    <source>
        <dbReference type="Proteomes" id="UP000046393"/>
    </source>
</evidence>
<dbReference type="PROSITE" id="PS00678">
    <property type="entry name" value="WD_REPEATS_1"/>
    <property type="match status" value="1"/>
</dbReference>
<dbReference type="WBParaSite" id="SMUV_0000037201-mRNA-1">
    <property type="protein sequence ID" value="SMUV_0000037201-mRNA-1"/>
    <property type="gene ID" value="SMUV_0000037201"/>
</dbReference>
<dbReference type="GO" id="GO:0005789">
    <property type="term" value="C:endoplasmic reticulum membrane"/>
    <property type="evidence" value="ECO:0007669"/>
    <property type="project" value="UniProtKB-SubCell"/>
</dbReference>
<dbReference type="InterPro" id="IPR019775">
    <property type="entry name" value="WD40_repeat_CS"/>
</dbReference>
<dbReference type="SMART" id="SM00320">
    <property type="entry name" value="WD40"/>
    <property type="match status" value="3"/>
</dbReference>
<dbReference type="InterPro" id="IPR045260">
    <property type="entry name" value="Sec12-like"/>
</dbReference>
<feature type="repeat" description="WD" evidence="11">
    <location>
        <begin position="169"/>
        <end position="192"/>
    </location>
</feature>
<dbReference type="SUPFAM" id="SSF50978">
    <property type="entry name" value="WD40 repeat-like"/>
    <property type="match status" value="1"/>
</dbReference>